<dbReference type="HOGENOM" id="CLU_2722570_0_0_1"/>
<dbReference type="InParanoid" id="A0A067Q0E6"/>
<dbReference type="AlphaFoldDB" id="A0A067Q0E6"/>
<dbReference type="EMBL" id="KL197723">
    <property type="protein sequence ID" value="KDQ56086.1"/>
    <property type="molecule type" value="Genomic_DNA"/>
</dbReference>
<accession>A0A067Q0E6</accession>
<protein>
    <submittedName>
        <fullName evidence="2">Uncharacterized protein</fullName>
    </submittedName>
</protein>
<keyword evidence="3" id="KW-1185">Reference proteome</keyword>
<proteinExistence type="predicted"/>
<organism evidence="2 3">
    <name type="scientific">Jaapia argillacea MUCL 33604</name>
    <dbReference type="NCBI Taxonomy" id="933084"/>
    <lineage>
        <taxon>Eukaryota</taxon>
        <taxon>Fungi</taxon>
        <taxon>Dikarya</taxon>
        <taxon>Basidiomycota</taxon>
        <taxon>Agaricomycotina</taxon>
        <taxon>Agaricomycetes</taxon>
        <taxon>Agaricomycetidae</taxon>
        <taxon>Jaapiales</taxon>
        <taxon>Jaapiaceae</taxon>
        <taxon>Jaapia</taxon>
    </lineage>
</organism>
<evidence type="ECO:0000313" key="3">
    <source>
        <dbReference type="Proteomes" id="UP000027265"/>
    </source>
</evidence>
<evidence type="ECO:0000313" key="2">
    <source>
        <dbReference type="EMBL" id="KDQ56086.1"/>
    </source>
</evidence>
<reference evidence="3" key="1">
    <citation type="journal article" date="2014" name="Proc. Natl. Acad. Sci. U.S.A.">
        <title>Extensive sampling of basidiomycete genomes demonstrates inadequacy of the white-rot/brown-rot paradigm for wood decay fungi.</title>
        <authorList>
            <person name="Riley R."/>
            <person name="Salamov A.A."/>
            <person name="Brown D.W."/>
            <person name="Nagy L.G."/>
            <person name="Floudas D."/>
            <person name="Held B.W."/>
            <person name="Levasseur A."/>
            <person name="Lombard V."/>
            <person name="Morin E."/>
            <person name="Otillar R."/>
            <person name="Lindquist E.A."/>
            <person name="Sun H."/>
            <person name="LaButti K.M."/>
            <person name="Schmutz J."/>
            <person name="Jabbour D."/>
            <person name="Luo H."/>
            <person name="Baker S.E."/>
            <person name="Pisabarro A.G."/>
            <person name="Walton J.D."/>
            <person name="Blanchette R.A."/>
            <person name="Henrissat B."/>
            <person name="Martin F."/>
            <person name="Cullen D."/>
            <person name="Hibbett D.S."/>
            <person name="Grigoriev I.V."/>
        </authorList>
    </citation>
    <scope>NUCLEOTIDE SEQUENCE [LARGE SCALE GENOMIC DNA]</scope>
    <source>
        <strain evidence="3">MUCL 33604</strain>
    </source>
</reference>
<sequence>MRDATANYSENTNKQRVPVNHQCTSTSTTQSSNDGGAGKVSGETEVGFDGATDEGYAYECCAGKYGPGVWEG</sequence>
<gene>
    <name evidence="2" type="ORF">JAAARDRAFT_36875</name>
</gene>
<evidence type="ECO:0000256" key="1">
    <source>
        <dbReference type="SAM" id="MobiDB-lite"/>
    </source>
</evidence>
<feature type="region of interest" description="Disordered" evidence="1">
    <location>
        <begin position="1"/>
        <end position="46"/>
    </location>
</feature>
<feature type="compositionally biased region" description="Polar residues" evidence="1">
    <location>
        <begin position="1"/>
        <end position="15"/>
    </location>
</feature>
<dbReference type="Proteomes" id="UP000027265">
    <property type="component" value="Unassembled WGS sequence"/>
</dbReference>
<name>A0A067Q0E6_9AGAM</name>